<dbReference type="SMART" id="SM00487">
    <property type="entry name" value="DEXDc"/>
    <property type="match status" value="1"/>
</dbReference>
<dbReference type="Proteomes" id="UP000741360">
    <property type="component" value="Unassembled WGS sequence"/>
</dbReference>
<dbReference type="GO" id="GO:0016787">
    <property type="term" value="F:hydrolase activity"/>
    <property type="evidence" value="ECO:0007669"/>
    <property type="project" value="UniProtKB-KW"/>
</dbReference>
<protein>
    <recommendedName>
        <fullName evidence="2">Helicase ATP-binding domain-containing protein</fullName>
    </recommendedName>
</protein>
<keyword evidence="1" id="KW-0378">Hydrolase</keyword>
<sequence>MSTAYHAKYFACELTRIGGAGVEGLSRSLFDACVDLNPHQIEAALFAFRSPISKGVLLADEVGLGKTIEAGLVLCQLWAERRRRLLVICPASIRKQWALELAEKFNLPTVILDAKEYRDRQARGVPNPFEADEIVVTSTHFASARASDVRPVQWKDGKPKRMATEEEAERSPRIVKVLRLESYEDTFNNLKVKRTGPQQALDAWLRKQGYSTKDQEFDVIYMNGDNNLENLRKLDQTWKVRLIEEEFRRLMFDVQDV</sequence>
<reference evidence="3" key="1">
    <citation type="submission" date="2020-07" db="EMBL/GenBank/DDBJ databases">
        <title>Huge and variable diversity of episymbiotic CPR bacteria and DPANN archaea in groundwater ecosystems.</title>
        <authorList>
            <person name="He C.Y."/>
            <person name="Keren R."/>
            <person name="Whittaker M."/>
            <person name="Farag I.F."/>
            <person name="Doudna J."/>
            <person name="Cate J.H.D."/>
            <person name="Banfield J.F."/>
        </authorList>
    </citation>
    <scope>NUCLEOTIDE SEQUENCE</scope>
    <source>
        <strain evidence="3">NC_groundwater_717_Ag_S-0.2um_59_8</strain>
    </source>
</reference>
<proteinExistence type="predicted"/>
<gene>
    <name evidence="3" type="ORF">HYY65_13480</name>
</gene>
<dbReference type="InterPro" id="IPR027417">
    <property type="entry name" value="P-loop_NTPase"/>
</dbReference>
<dbReference type="InterPro" id="IPR000330">
    <property type="entry name" value="SNF2_N"/>
</dbReference>
<accession>A0A932GRX1</accession>
<dbReference type="Gene3D" id="3.40.50.10810">
    <property type="entry name" value="Tandem AAA-ATPase domain"/>
    <property type="match status" value="1"/>
</dbReference>
<dbReference type="Pfam" id="PF00176">
    <property type="entry name" value="SNF2-rel_dom"/>
    <property type="match status" value="1"/>
</dbReference>
<evidence type="ECO:0000259" key="2">
    <source>
        <dbReference type="SMART" id="SM00487"/>
    </source>
</evidence>
<comment type="caution">
    <text evidence="3">The sequence shown here is derived from an EMBL/GenBank/DDBJ whole genome shotgun (WGS) entry which is preliminary data.</text>
</comment>
<evidence type="ECO:0000256" key="1">
    <source>
        <dbReference type="ARBA" id="ARBA00022801"/>
    </source>
</evidence>
<dbReference type="SUPFAM" id="SSF52540">
    <property type="entry name" value="P-loop containing nucleoside triphosphate hydrolases"/>
    <property type="match status" value="1"/>
</dbReference>
<name>A0A932GRX1_UNCTE</name>
<dbReference type="InterPro" id="IPR038718">
    <property type="entry name" value="SNF2-like_sf"/>
</dbReference>
<dbReference type="EMBL" id="JACPSX010000259">
    <property type="protein sequence ID" value="MBI3016036.1"/>
    <property type="molecule type" value="Genomic_DNA"/>
</dbReference>
<dbReference type="InterPro" id="IPR014001">
    <property type="entry name" value="Helicase_ATP-bd"/>
</dbReference>
<dbReference type="GO" id="GO:0005524">
    <property type="term" value="F:ATP binding"/>
    <property type="evidence" value="ECO:0007669"/>
    <property type="project" value="InterPro"/>
</dbReference>
<feature type="domain" description="Helicase ATP-binding" evidence="2">
    <location>
        <begin position="32"/>
        <end position="193"/>
    </location>
</feature>
<dbReference type="PANTHER" id="PTHR45766">
    <property type="entry name" value="DNA ANNEALING HELICASE AND ENDONUCLEASE ZRANB3 FAMILY MEMBER"/>
    <property type="match status" value="1"/>
</dbReference>
<evidence type="ECO:0000313" key="3">
    <source>
        <dbReference type="EMBL" id="MBI3016036.1"/>
    </source>
</evidence>
<dbReference type="AlphaFoldDB" id="A0A932GRX1"/>
<evidence type="ECO:0000313" key="4">
    <source>
        <dbReference type="Proteomes" id="UP000741360"/>
    </source>
</evidence>
<dbReference type="PANTHER" id="PTHR45766:SF6">
    <property type="entry name" value="SWI_SNF-RELATED MATRIX-ASSOCIATED ACTIN-DEPENDENT REGULATOR OF CHROMATIN SUBFAMILY A-LIKE PROTEIN 1"/>
    <property type="match status" value="1"/>
</dbReference>
<organism evidence="3 4">
    <name type="scientific">Tectimicrobiota bacterium</name>
    <dbReference type="NCBI Taxonomy" id="2528274"/>
    <lineage>
        <taxon>Bacteria</taxon>
        <taxon>Pseudomonadati</taxon>
        <taxon>Nitrospinota/Tectimicrobiota group</taxon>
        <taxon>Candidatus Tectimicrobiota</taxon>
    </lineage>
</organism>